<protein>
    <recommendedName>
        <fullName evidence="7">Bifunctional inhibitor/plant lipid transfer protein/seed storage helical domain-containing protein</fullName>
    </recommendedName>
</protein>
<keyword evidence="4" id="KW-0325">Glycoprotein</keyword>
<accession>A0AA41RTC7</accession>
<evidence type="ECO:0000313" key="8">
    <source>
        <dbReference type="EMBL" id="MCL7021548.1"/>
    </source>
</evidence>
<dbReference type="Proteomes" id="UP001177140">
    <property type="component" value="Unassembled WGS sequence"/>
</dbReference>
<comment type="caution">
    <text evidence="8">The sequence shown here is derived from an EMBL/GenBank/DDBJ whole genome shotgun (WGS) entry which is preliminary data.</text>
</comment>
<evidence type="ECO:0000256" key="4">
    <source>
        <dbReference type="ARBA" id="ARBA00023180"/>
    </source>
</evidence>
<feature type="signal peptide" evidence="6">
    <location>
        <begin position="1"/>
        <end position="23"/>
    </location>
</feature>
<feature type="region of interest" description="Disordered" evidence="5">
    <location>
        <begin position="134"/>
        <end position="166"/>
    </location>
</feature>
<dbReference type="Gene3D" id="1.10.110.10">
    <property type="entry name" value="Plant lipid-transfer and hydrophobic proteins"/>
    <property type="match status" value="1"/>
</dbReference>
<evidence type="ECO:0000256" key="6">
    <source>
        <dbReference type="SAM" id="SignalP"/>
    </source>
</evidence>
<proteinExistence type="inferred from homology"/>
<name>A0AA41RTC7_PAPNU</name>
<feature type="chain" id="PRO_5041456349" description="Bifunctional inhibitor/plant lipid transfer protein/seed storage helical domain-containing protein" evidence="6">
    <location>
        <begin position="24"/>
        <end position="222"/>
    </location>
</feature>
<dbReference type="InterPro" id="IPR016140">
    <property type="entry name" value="Bifunc_inhib/LTP/seed_store"/>
</dbReference>
<dbReference type="Pfam" id="PF14368">
    <property type="entry name" value="LTP_2"/>
    <property type="match status" value="1"/>
</dbReference>
<comment type="similarity">
    <text evidence="1">Belongs to the plant LTP family.</text>
</comment>
<keyword evidence="3" id="KW-1015">Disulfide bond</keyword>
<sequence length="222" mass="22718">MGSSKLFLSLVLLLSSWVFMGYAQESLAGLLSSLSNVAGANDAAAGAGLPLGNAASSMACAQKIVPCKDYLKPPSSPTDACCTPLKQMIHEDPKCLCNIFNNEELLKTFGVTQHEALKLLVECGTKADIRQCNSTAASAPEKSAPADPIPPPKTSTTPTGGASNGELASLLSSLNGTLNATNGTTAPADPAPASKNSAYSEKISLFGGFGFIAVFTSLFLSA</sequence>
<dbReference type="PANTHER" id="PTHR33044">
    <property type="entry name" value="BIFUNCTIONAL INHIBITOR/LIPID-TRANSFER PROTEIN/SEED STORAGE 2S ALBUMIN SUPERFAMILY PROTEIN-RELATED"/>
    <property type="match status" value="1"/>
</dbReference>
<evidence type="ECO:0000256" key="2">
    <source>
        <dbReference type="ARBA" id="ARBA00022729"/>
    </source>
</evidence>
<evidence type="ECO:0000256" key="3">
    <source>
        <dbReference type="ARBA" id="ARBA00023157"/>
    </source>
</evidence>
<dbReference type="InterPro" id="IPR036312">
    <property type="entry name" value="Bifun_inhib/LTP/seed_sf"/>
</dbReference>
<organism evidence="8 9">
    <name type="scientific">Papaver nudicaule</name>
    <name type="common">Iceland poppy</name>
    <dbReference type="NCBI Taxonomy" id="74823"/>
    <lineage>
        <taxon>Eukaryota</taxon>
        <taxon>Viridiplantae</taxon>
        <taxon>Streptophyta</taxon>
        <taxon>Embryophyta</taxon>
        <taxon>Tracheophyta</taxon>
        <taxon>Spermatophyta</taxon>
        <taxon>Magnoliopsida</taxon>
        <taxon>Ranunculales</taxon>
        <taxon>Papaveraceae</taxon>
        <taxon>Papaveroideae</taxon>
        <taxon>Papaver</taxon>
    </lineage>
</organism>
<dbReference type="EMBL" id="JAJJMA010001921">
    <property type="protein sequence ID" value="MCL7021548.1"/>
    <property type="molecule type" value="Genomic_DNA"/>
</dbReference>
<evidence type="ECO:0000313" key="9">
    <source>
        <dbReference type="Proteomes" id="UP001177140"/>
    </source>
</evidence>
<dbReference type="CDD" id="cd00010">
    <property type="entry name" value="AAI_LTSS"/>
    <property type="match status" value="1"/>
</dbReference>
<keyword evidence="2 6" id="KW-0732">Signal</keyword>
<dbReference type="AlphaFoldDB" id="A0AA41RTC7"/>
<dbReference type="InterPro" id="IPR043325">
    <property type="entry name" value="LTSS"/>
</dbReference>
<evidence type="ECO:0000256" key="1">
    <source>
        <dbReference type="ARBA" id="ARBA00009748"/>
    </source>
</evidence>
<keyword evidence="9" id="KW-1185">Reference proteome</keyword>
<evidence type="ECO:0000256" key="5">
    <source>
        <dbReference type="SAM" id="MobiDB-lite"/>
    </source>
</evidence>
<reference evidence="8" key="1">
    <citation type="submission" date="2022-03" db="EMBL/GenBank/DDBJ databases">
        <title>A functionally conserved STORR gene fusion in Papaver species that diverged 16.8 million years ago.</title>
        <authorList>
            <person name="Catania T."/>
        </authorList>
    </citation>
    <scope>NUCLEOTIDE SEQUENCE</scope>
    <source>
        <strain evidence="8">S-191538</strain>
    </source>
</reference>
<feature type="domain" description="Bifunctional inhibitor/plant lipid transfer protein/seed storage helical" evidence="7">
    <location>
        <begin position="55"/>
        <end position="132"/>
    </location>
</feature>
<gene>
    <name evidence="8" type="ORF">MKW94_030735</name>
</gene>
<evidence type="ECO:0000259" key="7">
    <source>
        <dbReference type="Pfam" id="PF14368"/>
    </source>
</evidence>
<dbReference type="SUPFAM" id="SSF47699">
    <property type="entry name" value="Bifunctional inhibitor/lipid-transfer protein/seed storage 2S albumin"/>
    <property type="match status" value="1"/>
</dbReference>